<organism evidence="4">
    <name type="scientific">Tetraodon nigroviridis</name>
    <name type="common">Spotted green pufferfish</name>
    <name type="synonym">Chelonodon nigroviridis</name>
    <dbReference type="NCBI Taxonomy" id="99883"/>
    <lineage>
        <taxon>Eukaryota</taxon>
        <taxon>Metazoa</taxon>
        <taxon>Chordata</taxon>
        <taxon>Craniata</taxon>
        <taxon>Vertebrata</taxon>
        <taxon>Euteleostomi</taxon>
        <taxon>Actinopterygii</taxon>
        <taxon>Neopterygii</taxon>
        <taxon>Teleostei</taxon>
        <taxon>Neoteleostei</taxon>
        <taxon>Acanthomorphata</taxon>
        <taxon>Eupercaria</taxon>
        <taxon>Tetraodontiformes</taxon>
        <taxon>Tetradontoidea</taxon>
        <taxon>Tetraodontidae</taxon>
        <taxon>Tetraodon</taxon>
    </lineage>
</organism>
<feature type="domain" description="SH3" evidence="3">
    <location>
        <begin position="1"/>
        <end position="27"/>
    </location>
</feature>
<dbReference type="EMBL" id="CAAE01006398">
    <property type="protein sequence ID" value="CAF89128.1"/>
    <property type="molecule type" value="Genomic_DNA"/>
</dbReference>
<dbReference type="Gene3D" id="2.30.30.40">
    <property type="entry name" value="SH3 Domains"/>
    <property type="match status" value="1"/>
</dbReference>
<reference evidence="4" key="1">
    <citation type="journal article" date="2004" name="Nature">
        <title>Genome duplication in the teleost fish Tetraodon nigroviridis reveals the early vertebrate proto-karyotype.</title>
        <authorList>
            <person name="Jaillon O."/>
            <person name="Aury J.-M."/>
            <person name="Brunet F."/>
            <person name="Petit J.-L."/>
            <person name="Stange-Thomann N."/>
            <person name="Mauceli E."/>
            <person name="Bouneau L."/>
            <person name="Fischer C."/>
            <person name="Ozouf-Costaz C."/>
            <person name="Bernot A."/>
            <person name="Nicaud S."/>
            <person name="Jaffe D."/>
            <person name="Fisher S."/>
            <person name="Lutfalla G."/>
            <person name="Dossat C."/>
            <person name="Segurens B."/>
            <person name="Dasilva C."/>
            <person name="Salanoubat M."/>
            <person name="Levy M."/>
            <person name="Boudet N."/>
            <person name="Castellano S."/>
            <person name="Anthouard V."/>
            <person name="Jubin C."/>
            <person name="Castelli V."/>
            <person name="Katinka M."/>
            <person name="Vacherie B."/>
            <person name="Biemont C."/>
            <person name="Skalli Z."/>
            <person name="Cattolico L."/>
            <person name="Poulain J."/>
            <person name="De Berardinis V."/>
            <person name="Cruaud C."/>
            <person name="Duprat S."/>
            <person name="Brottier P."/>
            <person name="Coutanceau J.-P."/>
            <person name="Gouzy J."/>
            <person name="Parra G."/>
            <person name="Lardier G."/>
            <person name="Chapple C."/>
            <person name="McKernan K.J."/>
            <person name="McEwan P."/>
            <person name="Bosak S."/>
            <person name="Kellis M."/>
            <person name="Volff J.-N."/>
            <person name="Guigo R."/>
            <person name="Zody M.C."/>
            <person name="Mesirov J."/>
            <person name="Lindblad-Toh K."/>
            <person name="Birren B."/>
            <person name="Nusbaum C."/>
            <person name="Kahn D."/>
            <person name="Robinson-Rechavi M."/>
            <person name="Laudet V."/>
            <person name="Schachter V."/>
            <person name="Quetier F."/>
            <person name="Saurin W."/>
            <person name="Scarpelli C."/>
            <person name="Wincker P."/>
            <person name="Lander E.S."/>
            <person name="Weissenbach J."/>
            <person name="Roest Crollius H."/>
        </authorList>
    </citation>
    <scope>NUCLEOTIDE SEQUENCE [LARGE SCALE GENOMIC DNA]</scope>
</reference>
<proteinExistence type="predicted"/>
<dbReference type="InterPro" id="IPR001452">
    <property type="entry name" value="SH3_domain"/>
</dbReference>
<reference evidence="4" key="2">
    <citation type="submission" date="2004-02" db="EMBL/GenBank/DDBJ databases">
        <authorList>
            <consortium name="Genoscope"/>
            <consortium name="Whitehead Institute Centre for Genome Research"/>
        </authorList>
    </citation>
    <scope>NUCLEOTIDE SEQUENCE</scope>
</reference>
<keyword evidence="1 2" id="KW-0728">SH3 domain</keyword>
<evidence type="ECO:0000259" key="3">
    <source>
        <dbReference type="PROSITE" id="PS50002"/>
    </source>
</evidence>
<dbReference type="KEGG" id="tng:GSTEN00002899G001"/>
<dbReference type="AlphaFoldDB" id="Q4TDA4"/>
<dbReference type="PROSITE" id="PS50002">
    <property type="entry name" value="SH3"/>
    <property type="match status" value="1"/>
</dbReference>
<gene>
    <name evidence="4" type="ORF">GSTENG00002899001</name>
</gene>
<name>Q4TDA4_TETNG</name>
<feature type="non-terminal residue" evidence="4">
    <location>
        <position position="27"/>
    </location>
</feature>
<dbReference type="InterPro" id="IPR036028">
    <property type="entry name" value="SH3-like_dom_sf"/>
</dbReference>
<evidence type="ECO:0000313" key="4">
    <source>
        <dbReference type="EMBL" id="CAF89128.1"/>
    </source>
</evidence>
<accession>Q4TDA4</accession>
<dbReference type="SUPFAM" id="SSF50044">
    <property type="entry name" value="SH3-domain"/>
    <property type="match status" value="1"/>
</dbReference>
<evidence type="ECO:0000256" key="1">
    <source>
        <dbReference type="ARBA" id="ARBA00022443"/>
    </source>
</evidence>
<dbReference type="Pfam" id="PF00018">
    <property type="entry name" value="SH3_1"/>
    <property type="match status" value="1"/>
</dbReference>
<evidence type="ECO:0000256" key="2">
    <source>
        <dbReference type="PROSITE-ProRule" id="PRU00192"/>
    </source>
</evidence>
<sequence>MEAQGKYDFMATGDTELSFRKGDILKV</sequence>
<protein>
    <submittedName>
        <fullName evidence="4">Chromosome undetermined SCAF6398, whole genome shotgun sequence</fullName>
    </submittedName>
</protein>